<feature type="region of interest" description="Disordered" evidence="1">
    <location>
        <begin position="21"/>
        <end position="70"/>
    </location>
</feature>
<evidence type="ECO:0000256" key="2">
    <source>
        <dbReference type="SAM" id="Phobius"/>
    </source>
</evidence>
<evidence type="ECO:0000313" key="3">
    <source>
        <dbReference type="EMBL" id="OZI76219.1"/>
    </source>
</evidence>
<dbReference type="EMBL" id="NEVT01000006">
    <property type="protein sequence ID" value="OZI76219.1"/>
    <property type="molecule type" value="Genomic_DNA"/>
</dbReference>
<reference evidence="4" key="1">
    <citation type="submission" date="2017-05" db="EMBL/GenBank/DDBJ databases">
        <title>Complete and WGS of Bordetella genogroups.</title>
        <authorList>
            <person name="Spilker T."/>
            <person name="Lipuma J."/>
        </authorList>
    </citation>
    <scope>NUCLEOTIDE SEQUENCE [LARGE SCALE GENOMIC DNA]</scope>
    <source>
        <strain evidence="4">AU8256</strain>
    </source>
</reference>
<comment type="caution">
    <text evidence="3">The sequence shown here is derived from an EMBL/GenBank/DDBJ whole genome shotgun (WGS) entry which is preliminary data.</text>
</comment>
<feature type="transmembrane region" description="Helical" evidence="2">
    <location>
        <begin position="76"/>
        <end position="97"/>
    </location>
</feature>
<feature type="compositionally biased region" description="Pro residues" evidence="1">
    <location>
        <begin position="46"/>
        <end position="57"/>
    </location>
</feature>
<protein>
    <submittedName>
        <fullName evidence="3">Uncharacterized protein</fullName>
    </submittedName>
</protein>
<evidence type="ECO:0000313" key="4">
    <source>
        <dbReference type="Proteomes" id="UP000215633"/>
    </source>
</evidence>
<name>A0A261VQ88_9BORD</name>
<accession>A0A261VQ88</accession>
<keyword evidence="2" id="KW-0812">Transmembrane</keyword>
<dbReference type="RefSeq" id="WP_094806969.1">
    <property type="nucleotide sequence ID" value="NZ_NEVT01000006.1"/>
</dbReference>
<evidence type="ECO:0000256" key="1">
    <source>
        <dbReference type="SAM" id="MobiDB-lite"/>
    </source>
</evidence>
<dbReference type="AlphaFoldDB" id="A0A261VQ88"/>
<keyword evidence="4" id="KW-1185">Reference proteome</keyword>
<proteinExistence type="predicted"/>
<organism evidence="3 4">
    <name type="scientific">Bordetella genomosp. 2</name>
    <dbReference type="NCBI Taxonomy" id="1983456"/>
    <lineage>
        <taxon>Bacteria</taxon>
        <taxon>Pseudomonadati</taxon>
        <taxon>Pseudomonadota</taxon>
        <taxon>Betaproteobacteria</taxon>
        <taxon>Burkholderiales</taxon>
        <taxon>Alcaligenaceae</taxon>
        <taxon>Bordetella</taxon>
    </lineage>
</organism>
<keyword evidence="2" id="KW-1133">Transmembrane helix</keyword>
<dbReference type="Proteomes" id="UP000215633">
    <property type="component" value="Unassembled WGS sequence"/>
</dbReference>
<keyword evidence="2" id="KW-0472">Membrane</keyword>
<gene>
    <name evidence="3" type="ORF">CAL24_13725</name>
</gene>
<sequence>MAIDGEPKDGDFVRYIEMLNRQAGGSPGHVPPRQPREARRRQPAAAPVPAPAAPDPAVPDDKPAPTLAARSGQRRIALGLTIAGLVAAWHAARLFGAALEQRPVEIDELIPAIFLAVCAFMLFKGGSRLRAAQRKPLPALPPLSTLPGGRNRST</sequence>
<feature type="transmembrane region" description="Helical" evidence="2">
    <location>
        <begin position="109"/>
        <end position="126"/>
    </location>
</feature>